<dbReference type="CDD" id="cd08865">
    <property type="entry name" value="SRPBCC_10"/>
    <property type="match status" value="1"/>
</dbReference>
<dbReference type="Gene3D" id="3.30.530.20">
    <property type="match status" value="1"/>
</dbReference>
<accession>A0A3N0C3Y7</accession>
<evidence type="ECO:0008006" key="3">
    <source>
        <dbReference type="Google" id="ProtNLM"/>
    </source>
</evidence>
<keyword evidence="2" id="KW-1185">Reference proteome</keyword>
<sequence length="144" mass="15668">MITVTGTVRSALAAPEALDYLAAFEHTPEWDPGTPVVRTLSEGPVAVGHRYHAEAEFRGKRQTLIYEVVELTQSRVKLRGENKTVVSVDTIDVAPSGTGSEVQYTAEFQLKGWLKIAEPLMRPAFQSLAGPAMDGMKQALDARA</sequence>
<dbReference type="Pfam" id="PF10604">
    <property type="entry name" value="Polyketide_cyc2"/>
    <property type="match status" value="1"/>
</dbReference>
<reference evidence="1 2" key="1">
    <citation type="submission" date="2018-10" db="EMBL/GenBank/DDBJ databases">
        <title>Genome sequencing of Arthrobacter oryzae TNB02.</title>
        <authorList>
            <person name="Cho Y.-J."/>
            <person name="Cho A."/>
            <person name="Kim O.-S."/>
        </authorList>
    </citation>
    <scope>NUCLEOTIDE SEQUENCE [LARGE SCALE GENOMIC DNA]</scope>
    <source>
        <strain evidence="1 2">TNB02</strain>
    </source>
</reference>
<dbReference type="InterPro" id="IPR019587">
    <property type="entry name" value="Polyketide_cyclase/dehydratase"/>
</dbReference>
<organism evidence="1 2">
    <name type="scientific">Arthrobacter oryzae</name>
    <dbReference type="NCBI Taxonomy" id="409290"/>
    <lineage>
        <taxon>Bacteria</taxon>
        <taxon>Bacillati</taxon>
        <taxon>Actinomycetota</taxon>
        <taxon>Actinomycetes</taxon>
        <taxon>Micrococcales</taxon>
        <taxon>Micrococcaceae</taxon>
        <taxon>Arthrobacter</taxon>
    </lineage>
</organism>
<protein>
    <recommendedName>
        <fullName evidence="3">Polyketide cyclase/dehydrase/lipid transport protein</fullName>
    </recommendedName>
</protein>
<dbReference type="InterPro" id="IPR023393">
    <property type="entry name" value="START-like_dom_sf"/>
</dbReference>
<gene>
    <name evidence="1" type="ORF">D7003_06415</name>
</gene>
<evidence type="ECO:0000313" key="2">
    <source>
        <dbReference type="Proteomes" id="UP000273807"/>
    </source>
</evidence>
<dbReference type="Proteomes" id="UP000273807">
    <property type="component" value="Unassembled WGS sequence"/>
</dbReference>
<dbReference type="EMBL" id="RBED01000074">
    <property type="protein sequence ID" value="RNL57399.1"/>
    <property type="molecule type" value="Genomic_DNA"/>
</dbReference>
<dbReference type="AlphaFoldDB" id="A0A3N0C3Y7"/>
<dbReference type="OrthoDB" id="3371087at2"/>
<dbReference type="SUPFAM" id="SSF55961">
    <property type="entry name" value="Bet v1-like"/>
    <property type="match status" value="1"/>
</dbReference>
<proteinExistence type="predicted"/>
<dbReference type="RefSeq" id="WP_123254647.1">
    <property type="nucleotide sequence ID" value="NZ_RBED01000074.1"/>
</dbReference>
<name>A0A3N0C3Y7_9MICC</name>
<evidence type="ECO:0000313" key="1">
    <source>
        <dbReference type="EMBL" id="RNL57399.1"/>
    </source>
</evidence>
<comment type="caution">
    <text evidence="1">The sequence shown here is derived from an EMBL/GenBank/DDBJ whole genome shotgun (WGS) entry which is preliminary data.</text>
</comment>